<evidence type="ECO:0000313" key="2">
    <source>
        <dbReference type="EMBL" id="ELR52173.1"/>
    </source>
</evidence>
<proteinExistence type="predicted"/>
<dbReference type="EMBL" id="JH881805">
    <property type="protein sequence ID" value="ELR52173.1"/>
    <property type="molecule type" value="Genomic_DNA"/>
</dbReference>
<feature type="non-terminal residue" evidence="2">
    <location>
        <position position="1"/>
    </location>
</feature>
<name>L8I7H8_9CETA</name>
<evidence type="ECO:0000256" key="1">
    <source>
        <dbReference type="SAM" id="MobiDB-lite"/>
    </source>
</evidence>
<organism evidence="2 3">
    <name type="scientific">Bos mutus</name>
    <name type="common">wild yak</name>
    <dbReference type="NCBI Taxonomy" id="72004"/>
    <lineage>
        <taxon>Eukaryota</taxon>
        <taxon>Metazoa</taxon>
        <taxon>Chordata</taxon>
        <taxon>Craniata</taxon>
        <taxon>Vertebrata</taxon>
        <taxon>Euteleostomi</taxon>
        <taxon>Mammalia</taxon>
        <taxon>Eutheria</taxon>
        <taxon>Laurasiatheria</taxon>
        <taxon>Artiodactyla</taxon>
        <taxon>Ruminantia</taxon>
        <taxon>Pecora</taxon>
        <taxon>Bovidae</taxon>
        <taxon>Bovinae</taxon>
        <taxon>Bos</taxon>
    </lineage>
</organism>
<feature type="region of interest" description="Disordered" evidence="1">
    <location>
        <begin position="1"/>
        <end position="70"/>
    </location>
</feature>
<sequence>QVPGGAATCQEPLDKQGALPSLAHSRLRHPARPLRMPPSRLPRGHFPRPPPMTGASSPQPRKSTRQSTHVEEIGLVPLAEEPLCRHVLQLLPRDTTA</sequence>
<dbReference type="Proteomes" id="UP000011080">
    <property type="component" value="Unassembled WGS sequence"/>
</dbReference>
<gene>
    <name evidence="2" type="ORF">M91_19458</name>
</gene>
<feature type="compositionally biased region" description="Polar residues" evidence="1">
    <location>
        <begin position="54"/>
        <end position="67"/>
    </location>
</feature>
<reference evidence="2 3" key="1">
    <citation type="journal article" date="2012" name="Nat. Genet.">
        <title>The yak genome and adaptation to life at high altitude.</title>
        <authorList>
            <person name="Qiu Q."/>
            <person name="Zhang G."/>
            <person name="Ma T."/>
            <person name="Qian W."/>
            <person name="Wang J."/>
            <person name="Ye Z."/>
            <person name="Cao C."/>
            <person name="Hu Q."/>
            <person name="Kim J."/>
            <person name="Larkin D.M."/>
            <person name="Auvil L."/>
            <person name="Capitanu B."/>
            <person name="Ma J."/>
            <person name="Lewin H.A."/>
            <person name="Qian X."/>
            <person name="Lang Y."/>
            <person name="Zhou R."/>
            <person name="Wang L."/>
            <person name="Wang K."/>
            <person name="Xia J."/>
            <person name="Liao S."/>
            <person name="Pan S."/>
            <person name="Lu X."/>
            <person name="Hou H."/>
            <person name="Wang Y."/>
            <person name="Zang X."/>
            <person name="Yin Y."/>
            <person name="Ma H."/>
            <person name="Zhang J."/>
            <person name="Wang Z."/>
            <person name="Zhang Y."/>
            <person name="Zhang D."/>
            <person name="Yonezawa T."/>
            <person name="Hasegawa M."/>
            <person name="Zhong Y."/>
            <person name="Liu W."/>
            <person name="Zhang Y."/>
            <person name="Huang Z."/>
            <person name="Zhang S."/>
            <person name="Long R."/>
            <person name="Yang H."/>
            <person name="Wang J."/>
            <person name="Lenstra J.A."/>
            <person name="Cooper D.N."/>
            <person name="Wu Y."/>
            <person name="Wang J."/>
            <person name="Shi P."/>
            <person name="Wang J."/>
            <person name="Liu J."/>
        </authorList>
    </citation>
    <scope>NUCLEOTIDE SEQUENCE [LARGE SCALE GENOMIC DNA]</scope>
    <source>
        <strain evidence="3">yakQH1</strain>
    </source>
</reference>
<dbReference type="AlphaFoldDB" id="L8I7H8"/>
<accession>L8I7H8</accession>
<evidence type="ECO:0000313" key="3">
    <source>
        <dbReference type="Proteomes" id="UP000011080"/>
    </source>
</evidence>
<protein>
    <submittedName>
        <fullName evidence="2">Uncharacterized protein</fullName>
    </submittedName>
</protein>